<feature type="compositionally biased region" description="Pro residues" evidence="1">
    <location>
        <begin position="199"/>
        <end position="209"/>
    </location>
</feature>
<keyword evidence="3" id="KW-1185">Reference proteome</keyword>
<dbReference type="AlphaFoldDB" id="A0AAP0JZC3"/>
<organism evidence="2 3">
    <name type="scientific">Stephania yunnanensis</name>
    <dbReference type="NCBI Taxonomy" id="152371"/>
    <lineage>
        <taxon>Eukaryota</taxon>
        <taxon>Viridiplantae</taxon>
        <taxon>Streptophyta</taxon>
        <taxon>Embryophyta</taxon>
        <taxon>Tracheophyta</taxon>
        <taxon>Spermatophyta</taxon>
        <taxon>Magnoliopsida</taxon>
        <taxon>Ranunculales</taxon>
        <taxon>Menispermaceae</taxon>
        <taxon>Menispermoideae</taxon>
        <taxon>Cissampelideae</taxon>
        <taxon>Stephania</taxon>
    </lineage>
</organism>
<evidence type="ECO:0000313" key="2">
    <source>
        <dbReference type="EMBL" id="KAK9142993.1"/>
    </source>
</evidence>
<dbReference type="Proteomes" id="UP001420932">
    <property type="component" value="Unassembled WGS sequence"/>
</dbReference>
<feature type="region of interest" description="Disordered" evidence="1">
    <location>
        <begin position="34"/>
        <end position="59"/>
    </location>
</feature>
<sequence length="223" mass="24864">MLVIVFFRGKGGSKGQCSRSTLFDPLNILTLNRQASTNRNTEVEGPGTRPSKHGSGSVSFMTTNERLTNTSETPPTVNEVYLHLHTVNHDGVTFIDTRSAAKLQRRRLEFTQATPDQPVDDEAVYFNVAGECSKRRVYGLRSLGRKERRYADPCASTSQMPEMVPRSEFDSVAKQLRQVVAFMQRQFGMTMDEAGLSQPQPPPPPPPPHDQQQPPQIDPTDPP</sequence>
<protein>
    <submittedName>
        <fullName evidence="2">Uncharacterized protein</fullName>
    </submittedName>
</protein>
<evidence type="ECO:0000256" key="1">
    <source>
        <dbReference type="SAM" id="MobiDB-lite"/>
    </source>
</evidence>
<reference evidence="2 3" key="1">
    <citation type="submission" date="2024-01" db="EMBL/GenBank/DDBJ databases">
        <title>Genome assemblies of Stephania.</title>
        <authorList>
            <person name="Yang L."/>
        </authorList>
    </citation>
    <scope>NUCLEOTIDE SEQUENCE [LARGE SCALE GENOMIC DNA]</scope>
    <source>
        <strain evidence="2">YNDBR</strain>
        <tissue evidence="2">Leaf</tissue>
    </source>
</reference>
<feature type="region of interest" description="Disordered" evidence="1">
    <location>
        <begin position="188"/>
        <end position="223"/>
    </location>
</feature>
<dbReference type="InterPro" id="IPR004252">
    <property type="entry name" value="Probable_transposase_24"/>
</dbReference>
<comment type="caution">
    <text evidence="2">The sequence shown here is derived from an EMBL/GenBank/DDBJ whole genome shotgun (WGS) entry which is preliminary data.</text>
</comment>
<dbReference type="EMBL" id="JBBNAF010000005">
    <property type="protein sequence ID" value="KAK9142993.1"/>
    <property type="molecule type" value="Genomic_DNA"/>
</dbReference>
<dbReference type="Pfam" id="PF03004">
    <property type="entry name" value="Transposase_24"/>
    <property type="match status" value="1"/>
</dbReference>
<evidence type="ECO:0000313" key="3">
    <source>
        <dbReference type="Proteomes" id="UP001420932"/>
    </source>
</evidence>
<accession>A0AAP0JZC3</accession>
<name>A0AAP0JZC3_9MAGN</name>
<gene>
    <name evidence="2" type="ORF">Syun_012393</name>
</gene>
<proteinExistence type="predicted"/>